<dbReference type="InterPro" id="IPR004843">
    <property type="entry name" value="Calcineurin-like_PHP"/>
</dbReference>
<evidence type="ECO:0000256" key="1">
    <source>
        <dbReference type="ARBA" id="ARBA00022475"/>
    </source>
</evidence>
<keyword evidence="5" id="KW-0464">Manganese</keyword>
<dbReference type="InterPro" id="IPR043461">
    <property type="entry name" value="LpxH-like"/>
</dbReference>
<evidence type="ECO:0000256" key="2">
    <source>
        <dbReference type="ARBA" id="ARBA00022519"/>
    </source>
</evidence>
<dbReference type="PANTHER" id="PTHR34990">
    <property type="entry name" value="UDP-2,3-DIACYLGLUCOSAMINE HYDROLASE-RELATED"/>
    <property type="match status" value="1"/>
</dbReference>
<dbReference type="Proteomes" id="UP001057998">
    <property type="component" value="Chromosome 2"/>
</dbReference>
<evidence type="ECO:0000256" key="3">
    <source>
        <dbReference type="ARBA" id="ARBA00022723"/>
    </source>
</evidence>
<keyword evidence="4" id="KW-0472">Membrane</keyword>
<dbReference type="PANTHER" id="PTHR34990:SF2">
    <property type="entry name" value="BLL8164 PROTEIN"/>
    <property type="match status" value="1"/>
</dbReference>
<protein>
    <submittedName>
        <fullName evidence="7">UDP-2,3-diacylglucosamine diphosphatase</fullName>
    </submittedName>
</protein>
<reference evidence="7" key="1">
    <citation type="submission" date="2022-07" db="EMBL/GenBank/DDBJ databases">
        <title>Genome sequencing of Photobacterium atrarenae GJH2-4.</title>
        <authorList>
            <person name="Park S.-J."/>
        </authorList>
    </citation>
    <scope>NUCLEOTIDE SEQUENCE</scope>
    <source>
        <strain evidence="7">GJH2-4</strain>
    </source>
</reference>
<evidence type="ECO:0000313" key="7">
    <source>
        <dbReference type="EMBL" id="UTV30759.1"/>
    </source>
</evidence>
<feature type="domain" description="Calcineurin-like phosphoesterase" evidence="6">
    <location>
        <begin position="7"/>
        <end position="204"/>
    </location>
</feature>
<dbReference type="CDD" id="cd07398">
    <property type="entry name" value="MPP_YbbF-LpxH"/>
    <property type="match status" value="1"/>
</dbReference>
<sequence>MHYNTIWLSDIHLGFRDCKAEYLLDLLSNTRCDTLYLVGDIIDIWAMNRSFHWPQSHQEVLKKLIEIASGETRVIYIPGNHDYQLREIIGSILLNVEIQSRQVHTTAAGKQFLITHGDEFDHAVMCSNLLKTIGDASYYQLLRLNRAINRLRKCFGLPYWSLAYYVKNRVGNARKAIEHYEEAAAKEAAKLELDGIICGHLHQPELRAINGVLYCNDGDWVESCTALVEHQEGRLELVHWADLKQPIKCDQAANDKAFCAPYPLPGLQSRQNLLSSE</sequence>
<evidence type="ECO:0000259" key="6">
    <source>
        <dbReference type="Pfam" id="PF00149"/>
    </source>
</evidence>
<evidence type="ECO:0000256" key="5">
    <source>
        <dbReference type="ARBA" id="ARBA00023211"/>
    </source>
</evidence>
<proteinExistence type="predicted"/>
<dbReference type="Pfam" id="PF00149">
    <property type="entry name" value="Metallophos"/>
    <property type="match status" value="1"/>
</dbReference>
<keyword evidence="2" id="KW-0997">Cell inner membrane</keyword>
<dbReference type="InterPro" id="IPR029052">
    <property type="entry name" value="Metallo-depent_PP-like"/>
</dbReference>
<keyword evidence="8" id="KW-1185">Reference proteome</keyword>
<keyword evidence="1" id="KW-1003">Cell membrane</keyword>
<accession>A0ABY5GQ17</accession>
<gene>
    <name evidence="7" type="ORF">NNL38_19570</name>
</gene>
<keyword evidence="3" id="KW-0479">Metal-binding</keyword>
<evidence type="ECO:0000256" key="4">
    <source>
        <dbReference type="ARBA" id="ARBA00023136"/>
    </source>
</evidence>
<dbReference type="SUPFAM" id="SSF56300">
    <property type="entry name" value="Metallo-dependent phosphatases"/>
    <property type="match status" value="1"/>
</dbReference>
<dbReference type="EMBL" id="CP101509">
    <property type="protein sequence ID" value="UTV30759.1"/>
    <property type="molecule type" value="Genomic_DNA"/>
</dbReference>
<organism evidence="7 8">
    <name type="scientific">Photobacterium atrarenae</name>
    <dbReference type="NCBI Taxonomy" id="865757"/>
    <lineage>
        <taxon>Bacteria</taxon>
        <taxon>Pseudomonadati</taxon>
        <taxon>Pseudomonadota</taxon>
        <taxon>Gammaproteobacteria</taxon>
        <taxon>Vibrionales</taxon>
        <taxon>Vibrionaceae</taxon>
        <taxon>Photobacterium</taxon>
    </lineage>
</organism>
<evidence type="ECO:0000313" key="8">
    <source>
        <dbReference type="Proteomes" id="UP001057998"/>
    </source>
</evidence>
<dbReference type="Gene3D" id="3.60.21.10">
    <property type="match status" value="1"/>
</dbReference>
<dbReference type="RefSeq" id="WP_255392124.1">
    <property type="nucleotide sequence ID" value="NZ_CP101509.1"/>
</dbReference>
<name>A0ABY5GQ17_9GAMM</name>